<feature type="transmembrane region" description="Helical" evidence="1">
    <location>
        <begin position="62"/>
        <end position="83"/>
    </location>
</feature>
<dbReference type="AlphaFoldDB" id="A0A4Y7PVJ8"/>
<evidence type="ECO:0000313" key="4">
    <source>
        <dbReference type="Proteomes" id="UP000294933"/>
    </source>
</evidence>
<dbReference type="Proteomes" id="UP000294933">
    <property type="component" value="Unassembled WGS sequence"/>
</dbReference>
<organism evidence="3 4">
    <name type="scientific">Rickenella mellea</name>
    <dbReference type="NCBI Taxonomy" id="50990"/>
    <lineage>
        <taxon>Eukaryota</taxon>
        <taxon>Fungi</taxon>
        <taxon>Dikarya</taxon>
        <taxon>Basidiomycota</taxon>
        <taxon>Agaricomycotina</taxon>
        <taxon>Agaricomycetes</taxon>
        <taxon>Hymenochaetales</taxon>
        <taxon>Rickenellaceae</taxon>
        <taxon>Rickenella</taxon>
    </lineage>
</organism>
<feature type="transmembrane region" description="Helical" evidence="1">
    <location>
        <begin position="145"/>
        <end position="164"/>
    </location>
</feature>
<dbReference type="VEuPathDB" id="FungiDB:BD410DRAFT_458109"/>
<sequence length="232" mass="25896">MALLAYDFMLTSGDEVRLIWGSKWNSIKVLFFATRYPVFIDGPLYLAMHFIPNLDPSLCNTFFATTSWILHIGVSTAGIIMLIKTYALYGCNRSIGIVFVTIFMGVNIPAIIFVNRSLKSLKFLTPSPLPTLAPCIVISSDRVTFLNFVFLIILQLAVVILSIWKGVYQWRENRGRLINTLVKDGVVYFLCLFAISTANAIVLVAAPSSDAVPACIACHTLRTSYSPHSRRY</sequence>
<evidence type="ECO:0000313" key="3">
    <source>
        <dbReference type="EMBL" id="TDL18932.1"/>
    </source>
</evidence>
<keyword evidence="1" id="KW-0472">Membrane</keyword>
<evidence type="ECO:0000256" key="1">
    <source>
        <dbReference type="SAM" id="Phobius"/>
    </source>
</evidence>
<feature type="domain" description="DUF6533" evidence="2">
    <location>
        <begin position="2"/>
        <end position="40"/>
    </location>
</feature>
<proteinExistence type="predicted"/>
<dbReference type="STRING" id="50990.A0A4Y7PVJ8"/>
<feature type="transmembrane region" description="Helical" evidence="1">
    <location>
        <begin position="185"/>
        <end position="206"/>
    </location>
</feature>
<name>A0A4Y7PVJ8_9AGAM</name>
<keyword evidence="1" id="KW-0812">Transmembrane</keyword>
<dbReference type="EMBL" id="ML170202">
    <property type="protein sequence ID" value="TDL18932.1"/>
    <property type="molecule type" value="Genomic_DNA"/>
</dbReference>
<keyword evidence="4" id="KW-1185">Reference proteome</keyword>
<gene>
    <name evidence="3" type="ORF">BD410DRAFT_458109</name>
</gene>
<accession>A0A4Y7PVJ8</accession>
<dbReference type="OrthoDB" id="2958007at2759"/>
<dbReference type="InterPro" id="IPR045340">
    <property type="entry name" value="DUF6533"/>
</dbReference>
<evidence type="ECO:0000259" key="2">
    <source>
        <dbReference type="Pfam" id="PF20151"/>
    </source>
</evidence>
<feature type="transmembrane region" description="Helical" evidence="1">
    <location>
        <begin position="95"/>
        <end position="114"/>
    </location>
</feature>
<reference evidence="3 4" key="1">
    <citation type="submission" date="2018-06" db="EMBL/GenBank/DDBJ databases">
        <title>A transcriptomic atlas of mushroom development highlights an independent origin of complex multicellularity.</title>
        <authorList>
            <consortium name="DOE Joint Genome Institute"/>
            <person name="Krizsan K."/>
            <person name="Almasi E."/>
            <person name="Merenyi Z."/>
            <person name="Sahu N."/>
            <person name="Viragh M."/>
            <person name="Koszo T."/>
            <person name="Mondo S."/>
            <person name="Kiss B."/>
            <person name="Balint B."/>
            <person name="Kues U."/>
            <person name="Barry K."/>
            <person name="Hegedus J.C."/>
            <person name="Henrissat B."/>
            <person name="Johnson J."/>
            <person name="Lipzen A."/>
            <person name="Ohm R."/>
            <person name="Nagy I."/>
            <person name="Pangilinan J."/>
            <person name="Yan J."/>
            <person name="Xiong Y."/>
            <person name="Grigoriev I.V."/>
            <person name="Hibbett D.S."/>
            <person name="Nagy L.G."/>
        </authorList>
    </citation>
    <scope>NUCLEOTIDE SEQUENCE [LARGE SCALE GENOMIC DNA]</scope>
    <source>
        <strain evidence="3 4">SZMC22713</strain>
    </source>
</reference>
<protein>
    <recommendedName>
        <fullName evidence="2">DUF6533 domain-containing protein</fullName>
    </recommendedName>
</protein>
<dbReference type="Pfam" id="PF20151">
    <property type="entry name" value="DUF6533"/>
    <property type="match status" value="1"/>
</dbReference>
<keyword evidence="1" id="KW-1133">Transmembrane helix</keyword>